<keyword evidence="2" id="KW-0067">ATP-binding</keyword>
<dbReference type="PANTHER" id="PTHR30473">
    <property type="entry name" value="PROTEIN PHOH"/>
    <property type="match status" value="1"/>
</dbReference>
<evidence type="ECO:0000313" key="4">
    <source>
        <dbReference type="EMBL" id="AIA64117.1"/>
    </source>
</evidence>
<dbReference type="Pfam" id="PF02562">
    <property type="entry name" value="PhoH"/>
    <property type="match status" value="1"/>
</dbReference>
<dbReference type="GeneID" id="19685832"/>
<dbReference type="Gene3D" id="3.40.50.300">
    <property type="entry name" value="P-loop containing nucleotide triphosphate hydrolases"/>
    <property type="match status" value="1"/>
</dbReference>
<keyword evidence="1" id="KW-0547">Nucleotide-binding</keyword>
<protein>
    <recommendedName>
        <fullName evidence="3">PhoH-like protein domain-containing protein</fullName>
    </recommendedName>
</protein>
<dbReference type="RefSeq" id="YP_009042596.1">
    <property type="nucleotide sequence ID" value="NC_024355.1"/>
</dbReference>
<dbReference type="InterPro" id="IPR051451">
    <property type="entry name" value="PhoH2-like"/>
</dbReference>
<dbReference type="KEGG" id="vg:19685832"/>
<name>A0A060AKK8_9CAUD</name>
<sequence length="251" mass="29086">MITLAKMDKELKYKLQNFPLVQYNMLEHTVFDDFLNKATQEQLQFCEDFFNDDIEILFNESPAGTGKTMCSVACAYADWLNKGKKLVFIIAPVSEDLGSRPGNQTEKEMAYFMGLHDAITELNMVPEQVITEMLLMDENHEENKLLDCWVSQISHLFLRGGNLKNVTVVINEAQNFKRSELKKVLTRLHSNSKCVVEGNYRQIDLKQNSKSGFEPYVNYFKSEDYQGAAYHHFTTNFRSKIAQFADNFNWK</sequence>
<evidence type="ECO:0000259" key="3">
    <source>
        <dbReference type="Pfam" id="PF02562"/>
    </source>
</evidence>
<evidence type="ECO:0000313" key="5">
    <source>
        <dbReference type="Proteomes" id="UP000026999"/>
    </source>
</evidence>
<reference evidence="4 5" key="1">
    <citation type="journal article" date="2014" name="Genome Announc.">
        <title>Complete Genome Sequence of a Staphylococcus epidermidis Bacteriophage Isolated from the Anterior Nares of Humans.</title>
        <authorList>
            <person name="Aswani V.H."/>
            <person name="Tremblay D.M."/>
            <person name="Moineau S."/>
            <person name="Shukla S.K."/>
        </authorList>
    </citation>
    <scope>NUCLEOTIDE SEQUENCE [LARGE SCALE GENOMIC DNA]</scope>
</reference>
<gene>
    <name evidence="4" type="ORF">PHAGE6E_91</name>
</gene>
<dbReference type="SUPFAM" id="SSF52540">
    <property type="entry name" value="P-loop containing nucleoside triphosphate hydrolases"/>
    <property type="match status" value="1"/>
</dbReference>
<dbReference type="OrthoDB" id="6164at10239"/>
<dbReference type="Proteomes" id="UP000026999">
    <property type="component" value="Segment"/>
</dbReference>
<dbReference type="PANTHER" id="PTHR30473:SF2">
    <property type="entry name" value="PIN DOMAIN-CONTAINING PROTEIN"/>
    <property type="match status" value="1"/>
</dbReference>
<accession>A0A060AKK8</accession>
<dbReference type="GO" id="GO:0005524">
    <property type="term" value="F:ATP binding"/>
    <property type="evidence" value="ECO:0007669"/>
    <property type="project" value="UniProtKB-KW"/>
</dbReference>
<evidence type="ECO:0000256" key="1">
    <source>
        <dbReference type="ARBA" id="ARBA00022741"/>
    </source>
</evidence>
<dbReference type="InterPro" id="IPR003714">
    <property type="entry name" value="PhoH"/>
</dbReference>
<proteinExistence type="predicted"/>
<organism evidence="4 5">
    <name type="scientific">Staphylococcus phage 6ec</name>
    <dbReference type="NCBI Taxonomy" id="1500386"/>
    <lineage>
        <taxon>Viruses</taxon>
        <taxon>Duplodnaviria</taxon>
        <taxon>Heunggongvirae</taxon>
        <taxon>Uroviricota</taxon>
        <taxon>Caudoviricetes</taxon>
        <taxon>Sextaecvirus</taxon>
        <taxon>Sextaecvirus sextaec</taxon>
    </lineage>
</organism>
<feature type="domain" description="PhoH-like protein" evidence="3">
    <location>
        <begin position="37"/>
        <end position="236"/>
    </location>
</feature>
<dbReference type="EMBL" id="KJ804259">
    <property type="protein sequence ID" value="AIA64117.1"/>
    <property type="molecule type" value="Genomic_DNA"/>
</dbReference>
<evidence type="ECO:0000256" key="2">
    <source>
        <dbReference type="ARBA" id="ARBA00022840"/>
    </source>
</evidence>
<dbReference type="InterPro" id="IPR027417">
    <property type="entry name" value="P-loop_NTPase"/>
</dbReference>
<keyword evidence="5" id="KW-1185">Reference proteome</keyword>